<evidence type="ECO:0000313" key="1">
    <source>
        <dbReference type="EMBL" id="KAG2565681.1"/>
    </source>
</evidence>
<dbReference type="Proteomes" id="UP000823388">
    <property type="component" value="Chromosome 7N"/>
</dbReference>
<organism evidence="1 2">
    <name type="scientific">Panicum virgatum</name>
    <name type="common">Blackwell switchgrass</name>
    <dbReference type="NCBI Taxonomy" id="38727"/>
    <lineage>
        <taxon>Eukaryota</taxon>
        <taxon>Viridiplantae</taxon>
        <taxon>Streptophyta</taxon>
        <taxon>Embryophyta</taxon>
        <taxon>Tracheophyta</taxon>
        <taxon>Spermatophyta</taxon>
        <taxon>Magnoliopsida</taxon>
        <taxon>Liliopsida</taxon>
        <taxon>Poales</taxon>
        <taxon>Poaceae</taxon>
        <taxon>PACMAD clade</taxon>
        <taxon>Panicoideae</taxon>
        <taxon>Panicodae</taxon>
        <taxon>Paniceae</taxon>
        <taxon>Panicinae</taxon>
        <taxon>Panicum</taxon>
        <taxon>Panicum sect. Hiantes</taxon>
    </lineage>
</organism>
<gene>
    <name evidence="1" type="ORF">PVAP13_7NG131702</name>
</gene>
<sequence>MHSPVYPCKQCHFDYPCIVSILPLAPPVRCFFSYLPPHRLFPLVYIHLRIPLHPCRMKASRRQKVATTSLMASATRRCRRPRSSPATPELSRALPDLTLNRTHELALD</sequence>
<proteinExistence type="predicted"/>
<reference evidence="1" key="1">
    <citation type="submission" date="2020-05" db="EMBL/GenBank/DDBJ databases">
        <title>WGS assembly of Panicum virgatum.</title>
        <authorList>
            <person name="Lovell J.T."/>
            <person name="Jenkins J."/>
            <person name="Shu S."/>
            <person name="Juenger T.E."/>
            <person name="Schmutz J."/>
        </authorList>
    </citation>
    <scope>NUCLEOTIDE SEQUENCE</scope>
    <source>
        <strain evidence="1">AP13</strain>
    </source>
</reference>
<protein>
    <submittedName>
        <fullName evidence="1">Uncharacterized protein</fullName>
    </submittedName>
</protein>
<comment type="caution">
    <text evidence="1">The sequence shown here is derived from an EMBL/GenBank/DDBJ whole genome shotgun (WGS) entry which is preliminary data.</text>
</comment>
<accession>A0A8T0PTD3</accession>
<dbReference type="EMBL" id="CM029050">
    <property type="protein sequence ID" value="KAG2565681.1"/>
    <property type="molecule type" value="Genomic_DNA"/>
</dbReference>
<evidence type="ECO:0000313" key="2">
    <source>
        <dbReference type="Proteomes" id="UP000823388"/>
    </source>
</evidence>
<name>A0A8T0PTD3_PANVG</name>
<keyword evidence="2" id="KW-1185">Reference proteome</keyword>
<dbReference type="AlphaFoldDB" id="A0A8T0PTD3"/>